<reference evidence="3 4" key="1">
    <citation type="submission" date="2022-10" db="EMBL/GenBank/DDBJ databases">
        <title>Aestuariibacter sp. AA17 isolated from Montipora capitata coral fragment.</title>
        <authorList>
            <person name="Emsley S.A."/>
            <person name="Pfannmuller K.M."/>
            <person name="Loughran R.M."/>
            <person name="Shlafstein M."/>
            <person name="Papke E."/>
            <person name="Saw J.H."/>
            <person name="Ushijima B."/>
            <person name="Videau P."/>
        </authorList>
    </citation>
    <scope>NUCLEOTIDE SEQUENCE [LARGE SCALE GENOMIC DNA]</scope>
    <source>
        <strain evidence="3 4">AA17</strain>
    </source>
</reference>
<feature type="coiled-coil region" evidence="2">
    <location>
        <begin position="498"/>
        <end position="525"/>
    </location>
</feature>
<dbReference type="PANTHER" id="PTHR12558:SF13">
    <property type="entry name" value="CELL DIVISION CYCLE PROTEIN 27 HOMOLOG"/>
    <property type="match status" value="1"/>
</dbReference>
<dbReference type="Pfam" id="PF14559">
    <property type="entry name" value="TPR_19"/>
    <property type="match status" value="2"/>
</dbReference>
<dbReference type="InterPro" id="IPR011990">
    <property type="entry name" value="TPR-like_helical_dom_sf"/>
</dbReference>
<feature type="repeat" description="TPR" evidence="1">
    <location>
        <begin position="428"/>
        <end position="461"/>
    </location>
</feature>
<dbReference type="SMART" id="SM00028">
    <property type="entry name" value="TPR"/>
    <property type="match status" value="11"/>
</dbReference>
<organism evidence="3 4">
    <name type="scientific">Fluctibacter corallii</name>
    <dbReference type="NCBI Taxonomy" id="2984329"/>
    <lineage>
        <taxon>Bacteria</taxon>
        <taxon>Pseudomonadati</taxon>
        <taxon>Pseudomonadota</taxon>
        <taxon>Gammaproteobacteria</taxon>
        <taxon>Alteromonadales</taxon>
        <taxon>Alteromonadaceae</taxon>
        <taxon>Fluctibacter</taxon>
    </lineage>
</organism>
<proteinExistence type="predicted"/>
<dbReference type="RefSeq" id="WP_263711694.1">
    <property type="nucleotide sequence ID" value="NZ_JAOWKX010000003.1"/>
</dbReference>
<dbReference type="SUPFAM" id="SSF48452">
    <property type="entry name" value="TPR-like"/>
    <property type="match status" value="4"/>
</dbReference>
<gene>
    <name evidence="3" type="primary">prsT</name>
    <name evidence="3" type="ORF">OE749_06995</name>
</gene>
<dbReference type="InterPro" id="IPR019734">
    <property type="entry name" value="TPR_rpt"/>
</dbReference>
<name>A0ABT3A6Y0_9ALTE</name>
<feature type="repeat" description="TPR" evidence="1">
    <location>
        <begin position="833"/>
        <end position="866"/>
    </location>
</feature>
<protein>
    <submittedName>
        <fullName evidence="3">PEP-CTERM system TPR-repeat protein PrsT</fullName>
    </submittedName>
</protein>
<dbReference type="PANTHER" id="PTHR12558">
    <property type="entry name" value="CELL DIVISION CYCLE 16,23,27"/>
    <property type="match status" value="1"/>
</dbReference>
<keyword evidence="1" id="KW-0802">TPR repeat</keyword>
<feature type="repeat" description="TPR" evidence="1">
    <location>
        <begin position="598"/>
        <end position="631"/>
    </location>
</feature>
<evidence type="ECO:0000313" key="3">
    <source>
        <dbReference type="EMBL" id="MCV2884436.1"/>
    </source>
</evidence>
<feature type="repeat" description="TPR" evidence="1">
    <location>
        <begin position="799"/>
        <end position="832"/>
    </location>
</feature>
<feature type="repeat" description="TPR" evidence="1">
    <location>
        <begin position="55"/>
        <end position="88"/>
    </location>
</feature>
<dbReference type="Proteomes" id="UP001652504">
    <property type="component" value="Unassembled WGS sequence"/>
</dbReference>
<dbReference type="PROSITE" id="PS51257">
    <property type="entry name" value="PROKAR_LIPOPROTEIN"/>
    <property type="match status" value="1"/>
</dbReference>
<sequence>MKKSLIALSLGFLISCGQQTSDEHLTSAKAFLEQDNVPAAIVELKNAVQLDPKSAEARFLLGEAYMQRKEYANAEKELSRAMDLGYPVNEVVPLLSQAYKQTNAHAALSEMDIKNTGLSDVEKLKVGFAKLQSLLALDKQGEAAALVEELSALDTRSVYKGLVEVVGLILNEGYDEALTSLASLREQAPMNADIMQLQGRLYLQLNRIEDAIAVYRDFVKNDSADTESKFILARLLVNNQNTKEAAGYIDELLKLSKENPLLNQLKATTSAAEGEFEVAQEYAEKAIYQGNTDPTLRLVAGYAAYQRQDFEGTNRHLAFIASDLPPAHPALKMLAASQLQLGLTSQASTILNKIENVSESDASLFSRTGYELIRSGNVEEAKALVQKSETISQSAEDLTRLGVLKLSLNNVEGILDLEKAVDKSPALESAKTTLGTAYLATQQFDKALALAENWISSEPNSVDPYILKTEVYIQQKAFTDARNAVTKALEIEPGNGIVQLAEARIDVAQGQNEQALNKINQILAQKADFIPAIAAYYQVKKASEQSDGAMTPALNALNTSPENKALKELVARMHFSEANYDASMALLEDTTFDNQTASNLWSLYGQLLLRLNQTDKALSHYDKWLALQPLNKDAILGKLLILDARQNYTQGVELASGFLENRNDSQIAMLNTHFTVMSGQFVQAREMFNALPDNIQALPIMKSTLARILVAEQQPQDALPLAKAAYEAVSNTRNVVLNLAILELLDRQQDGIQLLEKHIASNPTDIAALMLLAERQINSDPKKAAATYEKTLALRSDNFVVLNNIAYLYSQEGDNDKAEEFALRAVELQPENAAALDTLAQIYVAESRFDDALKYYERAINDDMQNEEIYLNYIEALLAADKTALAKRKLAQRELQQEASKQRIEALKRQYQL</sequence>
<keyword evidence="2" id="KW-0175">Coiled coil</keyword>
<dbReference type="Gene3D" id="1.25.40.10">
    <property type="entry name" value="Tetratricopeptide repeat domain"/>
    <property type="match status" value="5"/>
</dbReference>
<dbReference type="Pfam" id="PF13432">
    <property type="entry name" value="TPR_16"/>
    <property type="match status" value="1"/>
</dbReference>
<accession>A0ABT3A6Y0</accession>
<dbReference type="EMBL" id="JAOWKX010000003">
    <property type="protein sequence ID" value="MCV2884436.1"/>
    <property type="molecule type" value="Genomic_DNA"/>
</dbReference>
<dbReference type="PROSITE" id="PS50005">
    <property type="entry name" value="TPR"/>
    <property type="match status" value="5"/>
</dbReference>
<evidence type="ECO:0000313" key="4">
    <source>
        <dbReference type="Proteomes" id="UP001652504"/>
    </source>
</evidence>
<dbReference type="Pfam" id="PF13424">
    <property type="entry name" value="TPR_12"/>
    <property type="match status" value="1"/>
</dbReference>
<dbReference type="NCBIfam" id="TIGR02917">
    <property type="entry name" value="PEP_TPR_lipo"/>
    <property type="match status" value="1"/>
</dbReference>
<dbReference type="InterPro" id="IPR014266">
    <property type="entry name" value="PEP-CTERM_TPR_PrsT"/>
</dbReference>
<evidence type="ECO:0000256" key="2">
    <source>
        <dbReference type="SAM" id="Coils"/>
    </source>
</evidence>
<evidence type="ECO:0000256" key="1">
    <source>
        <dbReference type="PROSITE-ProRule" id="PRU00339"/>
    </source>
</evidence>
<keyword evidence="4" id="KW-1185">Reference proteome</keyword>
<comment type="caution">
    <text evidence="3">The sequence shown here is derived from an EMBL/GenBank/DDBJ whole genome shotgun (WGS) entry which is preliminary data.</text>
</comment>